<protein>
    <submittedName>
        <fullName evidence="1">Uncharacterized protein</fullName>
    </submittedName>
</protein>
<gene>
    <name evidence="1" type="ORF">I6U48_27235</name>
</gene>
<dbReference type="RefSeq" id="WP_218323652.1">
    <property type="nucleotide sequence ID" value="NZ_JAEEGC010000188.1"/>
</dbReference>
<comment type="caution">
    <text evidence="1">The sequence shown here is derived from an EMBL/GenBank/DDBJ whole genome shotgun (WGS) entry which is preliminary data.</text>
</comment>
<evidence type="ECO:0000313" key="2">
    <source>
        <dbReference type="Proteomes" id="UP000694308"/>
    </source>
</evidence>
<dbReference type="AlphaFoldDB" id="A0A949TQA6"/>
<accession>A0A949TQA6</accession>
<dbReference type="Proteomes" id="UP000694308">
    <property type="component" value="Unassembled WGS sequence"/>
</dbReference>
<keyword evidence="2" id="KW-1185">Reference proteome</keyword>
<sequence length="57" mass="6749">MYDAKVQNSVLDNYDSIDSNNSMRCDCIGDRSYFKQVQYESMFEFKSMHIPIENVIK</sequence>
<organism evidence="1 2">
    <name type="scientific">Clostridium thailandense</name>
    <dbReference type="NCBI Taxonomy" id="2794346"/>
    <lineage>
        <taxon>Bacteria</taxon>
        <taxon>Bacillati</taxon>
        <taxon>Bacillota</taxon>
        <taxon>Clostridia</taxon>
        <taxon>Eubacteriales</taxon>
        <taxon>Clostridiaceae</taxon>
        <taxon>Clostridium</taxon>
    </lineage>
</organism>
<name>A0A949TQA6_9CLOT</name>
<dbReference type="EMBL" id="JAEEGC010000188">
    <property type="protein sequence ID" value="MBV7276570.1"/>
    <property type="molecule type" value="Genomic_DNA"/>
</dbReference>
<reference evidence="1" key="1">
    <citation type="submission" date="2020-12" db="EMBL/GenBank/DDBJ databases">
        <title>Clostridium thailandense sp. nov., a novel acetogenic bacterium isolated from peat land soil in Thailand.</title>
        <authorList>
            <person name="Chaikitkaew S."/>
            <person name="Birkeland N.K."/>
        </authorList>
    </citation>
    <scope>NUCLEOTIDE SEQUENCE</scope>
    <source>
        <strain evidence="1">PL3</strain>
    </source>
</reference>
<evidence type="ECO:0000313" key="1">
    <source>
        <dbReference type="EMBL" id="MBV7276570.1"/>
    </source>
</evidence>
<proteinExistence type="predicted"/>